<dbReference type="InterPro" id="IPR026516">
    <property type="entry name" value="THAP1/10"/>
</dbReference>
<keyword evidence="4" id="KW-0238">DNA-binding</keyword>
<feature type="region of interest" description="Disordered" evidence="5">
    <location>
        <begin position="95"/>
        <end position="196"/>
    </location>
</feature>
<dbReference type="SUPFAM" id="SSF57716">
    <property type="entry name" value="Glucocorticoid receptor-like (DNA-binding domain)"/>
    <property type="match status" value="1"/>
</dbReference>
<dbReference type="PROSITE" id="PS50950">
    <property type="entry name" value="ZF_THAP"/>
    <property type="match status" value="1"/>
</dbReference>
<dbReference type="InterPro" id="IPR006612">
    <property type="entry name" value="THAP_Znf"/>
</dbReference>
<dbReference type="EMBL" id="CAIIXF020000009">
    <property type="protein sequence ID" value="CAH1793982.1"/>
    <property type="molecule type" value="Genomic_DNA"/>
</dbReference>
<keyword evidence="3" id="KW-0862">Zinc</keyword>
<evidence type="ECO:0000313" key="6">
    <source>
        <dbReference type="EMBL" id="CAH1793982.1"/>
    </source>
</evidence>
<dbReference type="SMART" id="SM00980">
    <property type="entry name" value="THAP"/>
    <property type="match status" value="1"/>
</dbReference>
<keyword evidence="7" id="KW-1185">Reference proteome</keyword>
<name>A0A8J1UPQ1_OWEFU</name>
<evidence type="ECO:0000256" key="4">
    <source>
        <dbReference type="ARBA" id="ARBA00023125"/>
    </source>
</evidence>
<evidence type="ECO:0000256" key="2">
    <source>
        <dbReference type="ARBA" id="ARBA00022771"/>
    </source>
</evidence>
<dbReference type="GO" id="GO:0043565">
    <property type="term" value="F:sequence-specific DNA binding"/>
    <property type="evidence" value="ECO:0007669"/>
    <property type="project" value="InterPro"/>
</dbReference>
<organism evidence="6 7">
    <name type="scientific">Owenia fusiformis</name>
    <name type="common">Polychaete worm</name>
    <dbReference type="NCBI Taxonomy" id="6347"/>
    <lineage>
        <taxon>Eukaryota</taxon>
        <taxon>Metazoa</taxon>
        <taxon>Spiralia</taxon>
        <taxon>Lophotrochozoa</taxon>
        <taxon>Annelida</taxon>
        <taxon>Polychaeta</taxon>
        <taxon>Sedentaria</taxon>
        <taxon>Canalipalpata</taxon>
        <taxon>Sabellida</taxon>
        <taxon>Oweniida</taxon>
        <taxon>Oweniidae</taxon>
        <taxon>Owenia</taxon>
    </lineage>
</organism>
<dbReference type="PANTHER" id="PTHR46600:SF11">
    <property type="entry name" value="THAP DOMAIN-CONTAINING PROTEIN 10"/>
    <property type="match status" value="1"/>
</dbReference>
<feature type="region of interest" description="Disordered" evidence="5">
    <location>
        <begin position="248"/>
        <end position="307"/>
    </location>
</feature>
<evidence type="ECO:0000256" key="3">
    <source>
        <dbReference type="ARBA" id="ARBA00022833"/>
    </source>
</evidence>
<sequence>MVRWCVLGGCSKSRENNGVSLHEFPKDLSIAKKWHSFVLKTRKWDMPPDTAIRRKVQICSDHFERDCYDSSHYNKWKLGFVKFLMFDKNRPTYPVPTILPPKPESLDQKAKRQSVENRRLKTTRKLKIARMKAEFTSPRPSSGTSTVQKDDNENPSEVSFEDPSKVSSVSSVDSSTSDSGVMQDSEDTDVVSSVESPIKLELGTDVPPVLSAESASCNQLQTAQCKPCTTCEASTQTSETWPTLLTRYGSPKDLEAHGPLPKLPPTTKDSLGNIVSVKEAKEKYESPPRFIQHPSDDDGEDEEDDDP</sequence>
<evidence type="ECO:0000313" key="7">
    <source>
        <dbReference type="Proteomes" id="UP000749559"/>
    </source>
</evidence>
<dbReference type="PANTHER" id="PTHR46600">
    <property type="entry name" value="THAP DOMAIN-CONTAINING"/>
    <property type="match status" value="1"/>
</dbReference>
<dbReference type="OrthoDB" id="6159990at2759"/>
<dbReference type="Pfam" id="PF05485">
    <property type="entry name" value="THAP"/>
    <property type="match status" value="1"/>
</dbReference>
<feature type="compositionally biased region" description="Acidic residues" evidence="5">
    <location>
        <begin position="297"/>
        <end position="307"/>
    </location>
</feature>
<reference evidence="6" key="1">
    <citation type="submission" date="2022-03" db="EMBL/GenBank/DDBJ databases">
        <authorList>
            <person name="Martin C."/>
        </authorList>
    </citation>
    <scope>NUCLEOTIDE SEQUENCE</scope>
</reference>
<feature type="compositionally biased region" description="Polar residues" evidence="5">
    <location>
        <begin position="138"/>
        <end position="147"/>
    </location>
</feature>
<comment type="caution">
    <text evidence="6">The sequence shown here is derived from an EMBL/GenBank/DDBJ whole genome shotgun (WGS) entry which is preliminary data.</text>
</comment>
<dbReference type="GO" id="GO:0008270">
    <property type="term" value="F:zinc ion binding"/>
    <property type="evidence" value="ECO:0007669"/>
    <property type="project" value="UniProtKB-KW"/>
</dbReference>
<feature type="compositionally biased region" description="Basic and acidic residues" evidence="5">
    <location>
        <begin position="104"/>
        <end position="119"/>
    </location>
</feature>
<keyword evidence="2" id="KW-0863">Zinc-finger</keyword>
<keyword evidence="1" id="KW-0479">Metal-binding</keyword>
<protein>
    <submittedName>
        <fullName evidence="6">Uncharacterized protein</fullName>
    </submittedName>
</protein>
<evidence type="ECO:0000256" key="1">
    <source>
        <dbReference type="ARBA" id="ARBA00022723"/>
    </source>
</evidence>
<accession>A0A8J1UPQ1</accession>
<dbReference type="Proteomes" id="UP000749559">
    <property type="component" value="Unassembled WGS sequence"/>
</dbReference>
<proteinExistence type="predicted"/>
<dbReference type="AlphaFoldDB" id="A0A8J1UPQ1"/>
<feature type="non-terminal residue" evidence="6">
    <location>
        <position position="1"/>
    </location>
</feature>
<gene>
    <name evidence="6" type="ORF">OFUS_LOCUS18757</name>
</gene>
<feature type="compositionally biased region" description="Low complexity" evidence="5">
    <location>
        <begin position="165"/>
        <end position="179"/>
    </location>
</feature>
<feature type="compositionally biased region" description="Basic residues" evidence="5">
    <location>
        <begin position="120"/>
        <end position="130"/>
    </location>
</feature>
<evidence type="ECO:0000256" key="5">
    <source>
        <dbReference type="SAM" id="MobiDB-lite"/>
    </source>
</evidence>